<dbReference type="Gene3D" id="3.30.1370.10">
    <property type="entry name" value="K Homology domain, type 1"/>
    <property type="match status" value="3"/>
</dbReference>
<dbReference type="SMART" id="SM00322">
    <property type="entry name" value="KH"/>
    <property type="match status" value="3"/>
</dbReference>
<evidence type="ECO:0000313" key="5">
    <source>
        <dbReference type="EMBL" id="CAJ1961104.1"/>
    </source>
</evidence>
<dbReference type="AlphaFoldDB" id="A0AA86SIG9"/>
<proteinExistence type="predicted"/>
<evidence type="ECO:0000313" key="6">
    <source>
        <dbReference type="Proteomes" id="UP001189624"/>
    </source>
</evidence>
<dbReference type="Pfam" id="PF00013">
    <property type="entry name" value="KH_1"/>
    <property type="match status" value="3"/>
</dbReference>
<keyword evidence="1" id="KW-0677">Repeat</keyword>
<dbReference type="CDD" id="cd22459">
    <property type="entry name" value="KH-I_PEPPER_rpt1_like"/>
    <property type="match status" value="1"/>
</dbReference>
<dbReference type="InterPro" id="IPR004087">
    <property type="entry name" value="KH_dom"/>
</dbReference>
<protein>
    <recommendedName>
        <fullName evidence="4">K Homology domain-containing protein</fullName>
    </recommendedName>
</protein>
<feature type="domain" description="K Homology" evidence="4">
    <location>
        <begin position="154"/>
        <end position="229"/>
    </location>
</feature>
<feature type="region of interest" description="Disordered" evidence="3">
    <location>
        <begin position="1"/>
        <end position="26"/>
    </location>
</feature>
<dbReference type="SUPFAM" id="SSF54791">
    <property type="entry name" value="Eukaryotic type KH-domain (KH-domain type I)"/>
    <property type="match status" value="3"/>
</dbReference>
<evidence type="ECO:0000256" key="3">
    <source>
        <dbReference type="SAM" id="MobiDB-lite"/>
    </source>
</evidence>
<dbReference type="CDD" id="cd22460">
    <property type="entry name" value="KH-I_PEPPER_rpt2_like"/>
    <property type="match status" value="1"/>
</dbReference>
<gene>
    <name evidence="5" type="ORF">AYBTSS11_LOCUS18547</name>
</gene>
<dbReference type="GO" id="GO:0003723">
    <property type="term" value="F:RNA binding"/>
    <property type="evidence" value="ECO:0007669"/>
    <property type="project" value="UniProtKB-UniRule"/>
</dbReference>
<accession>A0AA86SIG9</accession>
<keyword evidence="2" id="KW-0694">RNA-binding</keyword>
<dbReference type="FunFam" id="3.30.1370.10:FF:000127">
    <property type="entry name" value="RNA-binding KH domain-containing protein"/>
    <property type="match status" value="1"/>
</dbReference>
<dbReference type="Gramene" id="rna-AYBTSS11_LOCUS18547">
    <property type="protein sequence ID" value="CAJ1961104.1"/>
    <property type="gene ID" value="gene-AYBTSS11_LOCUS18547"/>
</dbReference>
<evidence type="ECO:0000259" key="4">
    <source>
        <dbReference type="SMART" id="SM00322"/>
    </source>
</evidence>
<dbReference type="Proteomes" id="UP001189624">
    <property type="component" value="Chromosome 6"/>
</dbReference>
<feature type="region of interest" description="Disordered" evidence="3">
    <location>
        <begin position="254"/>
        <end position="291"/>
    </location>
</feature>
<evidence type="ECO:0000256" key="1">
    <source>
        <dbReference type="ARBA" id="ARBA00022737"/>
    </source>
</evidence>
<dbReference type="InterPro" id="IPR004088">
    <property type="entry name" value="KH_dom_type_1"/>
</dbReference>
<evidence type="ECO:0000256" key="2">
    <source>
        <dbReference type="PROSITE-ProRule" id="PRU00117"/>
    </source>
</evidence>
<keyword evidence="6" id="KW-1185">Reference proteome</keyword>
<dbReference type="EMBL" id="OY731403">
    <property type="protein sequence ID" value="CAJ1961104.1"/>
    <property type="molecule type" value="Genomic_DNA"/>
</dbReference>
<dbReference type="InterPro" id="IPR036612">
    <property type="entry name" value="KH_dom_type_1_sf"/>
</dbReference>
<feature type="domain" description="K Homology" evidence="4">
    <location>
        <begin position="337"/>
        <end position="407"/>
    </location>
</feature>
<reference evidence="5" key="1">
    <citation type="submission" date="2023-10" db="EMBL/GenBank/DDBJ databases">
        <authorList>
            <person name="Domelevo Entfellner J.-B."/>
        </authorList>
    </citation>
    <scope>NUCLEOTIDE SEQUENCE</scope>
</reference>
<sequence>MDEVDQNTGGEPEAEETVEAEVHGGDEAVVAEKKWPGWPGESVFRMLVPAQKVGGIIGRKGEFIKKIVEETRARVKILDGPPGTAQRAMLIKVSSESCSIYSSQLALMNNVMISGKDEPDSSLPPAVDGLLRVHKRIIDGLESDFNQAPSGVAGKVSTKLLVAASQAGSLIGKQGGTVKSIQEASNCIVRVLGAEDLPIFALQDDRVVEVVGDPAGVHKALELIATHLRKFLVDRSVIPIFEMNMQIANTHHTEHMPHHQSWGPPQGLPPNAGGGPGFGPASQYIPPPRQLESYYPPAEIPPSVERQPHQGISAYGRDASIGVHASSNTQSVPSIVTQITQQMQIPLSYADAVIGTAGASISYIRRASGATVTIQETRGVPGEMTVEISGTASQVQTAQQLIQNFMAEAAAGGAPAQQQTGGPAADQGYNSYPAHGSVYASPPSNPGHAGGYSSVYGANYGY</sequence>
<organism evidence="5 6">
    <name type="scientific">Sphenostylis stenocarpa</name>
    <dbReference type="NCBI Taxonomy" id="92480"/>
    <lineage>
        <taxon>Eukaryota</taxon>
        <taxon>Viridiplantae</taxon>
        <taxon>Streptophyta</taxon>
        <taxon>Embryophyta</taxon>
        <taxon>Tracheophyta</taxon>
        <taxon>Spermatophyta</taxon>
        <taxon>Magnoliopsida</taxon>
        <taxon>eudicotyledons</taxon>
        <taxon>Gunneridae</taxon>
        <taxon>Pentapetalae</taxon>
        <taxon>rosids</taxon>
        <taxon>fabids</taxon>
        <taxon>Fabales</taxon>
        <taxon>Fabaceae</taxon>
        <taxon>Papilionoideae</taxon>
        <taxon>50 kb inversion clade</taxon>
        <taxon>NPAAA clade</taxon>
        <taxon>indigoferoid/millettioid clade</taxon>
        <taxon>Phaseoleae</taxon>
        <taxon>Sphenostylis</taxon>
    </lineage>
</organism>
<feature type="domain" description="K Homology" evidence="4">
    <location>
        <begin position="40"/>
        <end position="142"/>
    </location>
</feature>
<name>A0AA86SIG9_9FABA</name>
<dbReference type="PANTHER" id="PTHR10288">
    <property type="entry name" value="KH DOMAIN CONTAINING RNA BINDING PROTEIN"/>
    <property type="match status" value="1"/>
</dbReference>
<dbReference type="PROSITE" id="PS50084">
    <property type="entry name" value="KH_TYPE_1"/>
    <property type="match status" value="3"/>
</dbReference>
<dbReference type="CDD" id="cd22461">
    <property type="entry name" value="KH-I_PEPPER_like_rpt3"/>
    <property type="match status" value="1"/>
</dbReference>